<evidence type="ECO:0000313" key="3">
    <source>
        <dbReference type="FlyBase" id="FBgn0261292"/>
    </source>
</evidence>
<reference evidence="2 4" key="9">
    <citation type="journal article" date="2015" name="G3 (Bethesda)">
        <title>Gene Model Annotations for Drosophila melanogaster: Impact of High-Throughput Data.</title>
        <authorList>
            <consortium name="FlyBase Consortium"/>
            <person name="Matthews B.B."/>
            <person name="Dos Santos G."/>
            <person name="Crosby M.A."/>
            <person name="Emmert D.B."/>
            <person name="St Pierre S.E."/>
            <person name="Gramates L.S."/>
            <person name="Zhou P."/>
            <person name="Schroeder A.J."/>
            <person name="Falls K."/>
            <person name="Strelets V."/>
            <person name="Russo S.M."/>
            <person name="Gelbart W.M."/>
            <person name="null"/>
        </authorList>
    </citation>
    <scope>NUCLEOTIDE SEQUENCE [LARGE SCALE GENOMIC DNA]</scope>
    <source>
        <strain evidence="4">Berkeley</strain>
    </source>
</reference>
<dbReference type="OrthoDB" id="7975395at2759"/>
<reference evidence="2 4" key="10">
    <citation type="journal article" date="2015" name="G3 (Bethesda)">
        <title>Gene Model Annotations for Drosophila melanogaster: The Rule-Benders.</title>
        <authorList>
            <consortium name="FlyBase Consortium"/>
            <person name="Crosby M.A."/>
            <person name="Gramates L.S."/>
            <person name="Dos Santos G."/>
            <person name="Matthews B.B."/>
            <person name="St Pierre S.E."/>
            <person name="Zhou P."/>
            <person name="Schroeder A.J."/>
            <person name="Falls K."/>
            <person name="Emmert D.B."/>
            <person name="Russo S.M."/>
            <person name="Gelbart W.M."/>
            <person name="null"/>
        </authorList>
    </citation>
    <scope>NUCLEOTIDE SEQUENCE [LARGE SCALE GENOMIC DNA]</scope>
    <source>
        <strain evidence="4">Berkeley</strain>
    </source>
</reference>
<dbReference type="BioGRID-ORCS" id="3346205">
    <property type="hits" value="0 hits in 1 CRISPR screen"/>
</dbReference>
<dbReference type="GO" id="GO:0043695">
    <property type="term" value="P:detection of pheromone"/>
    <property type="evidence" value="ECO:0000270"/>
    <property type="project" value="FlyBase"/>
</dbReference>
<dbReference type="VEuPathDB" id="VectorBase:FBgn0261292"/>
<reference evidence="2 4" key="11">
    <citation type="journal article" date="2015" name="Genome Res.">
        <title>The Release 6 reference sequence of the Drosophila melanogaster genome.</title>
        <authorList>
            <person name="Hoskins R.A."/>
            <person name="Carlson J.W."/>
            <person name="Wan K.H."/>
            <person name="Park S."/>
            <person name="Mendez I."/>
            <person name="Galle S.E."/>
            <person name="Booth B.W."/>
            <person name="Pfeiffer B.D."/>
            <person name="George R.A."/>
            <person name="Svirskas R."/>
            <person name="Krzywinski M."/>
            <person name="Schein J."/>
            <person name="Accardo M.C."/>
            <person name="Damia E."/>
            <person name="Messina G."/>
            <person name="Mendez-Lago M."/>
            <person name="de Pablos B."/>
            <person name="Demakova O.V."/>
            <person name="Andreyeva E.N."/>
            <person name="Boldyreva L.V."/>
            <person name="Marra M."/>
            <person name="Carvalho A.B."/>
            <person name="Dimitri P."/>
            <person name="Villasante A."/>
            <person name="Zhimulev I.F."/>
            <person name="Rubin G.M."/>
            <person name="Karpen G.H."/>
            <person name="Celniker S.E."/>
        </authorList>
    </citation>
    <scope>NUCLEOTIDE SEQUENCE [LARGE SCALE GENOMIC DNA]</scope>
    <source>
        <strain evidence="4">Berkeley</strain>
    </source>
</reference>
<dbReference type="GO" id="GO:0005615">
    <property type="term" value="C:extracellular space"/>
    <property type="evidence" value="ECO:0000250"/>
    <property type="project" value="FlyBase"/>
</dbReference>
<reference evidence="2 4" key="1">
    <citation type="journal article" date="2000" name="Science">
        <title>The genome sequence of Drosophila melanogaster.</title>
        <authorList>
            <person name="Adams M.D."/>
            <person name="Celniker S.E."/>
            <person name="Holt R.A."/>
            <person name="Evans C.A."/>
            <person name="Gocayne J.D."/>
            <person name="Amanatides P.G."/>
            <person name="Scherer S.E."/>
            <person name="Li P.W."/>
            <person name="Hoskins R.A."/>
            <person name="Galle R.F."/>
            <person name="George R.A."/>
            <person name="Lewis S.E."/>
            <person name="Richards S."/>
            <person name="Ashburner M."/>
            <person name="Henderson S.N."/>
            <person name="Sutton G.G."/>
            <person name="Wortman J.R."/>
            <person name="Yandell M.D."/>
            <person name="Zhang Q."/>
            <person name="Chen L.X."/>
            <person name="Brandon R.C."/>
            <person name="Rogers Y.H."/>
            <person name="Blazej R.G."/>
            <person name="Champe M."/>
            <person name="Pfeiffer B.D."/>
            <person name="Wan K.H."/>
            <person name="Doyle C."/>
            <person name="Baxter E.G."/>
            <person name="Helt G."/>
            <person name="Nelson C.R."/>
            <person name="Gabor G.L."/>
            <person name="Abril J.F."/>
            <person name="Agbayani A."/>
            <person name="An H.J."/>
            <person name="Andrews-Pfannkoch C."/>
            <person name="Baldwin D."/>
            <person name="Ballew R.M."/>
            <person name="Basu A."/>
            <person name="Baxendale J."/>
            <person name="Bayraktaroglu L."/>
            <person name="Beasley E.M."/>
            <person name="Beeson K.Y."/>
            <person name="Benos P.V."/>
            <person name="Berman B.P."/>
            <person name="Bhandari D."/>
            <person name="Bolshakov S."/>
            <person name="Borkova D."/>
            <person name="Botchan M.R."/>
            <person name="Bouck J."/>
            <person name="Brokstein P."/>
            <person name="Brottier P."/>
            <person name="Burtis K.C."/>
            <person name="Busam D.A."/>
            <person name="Butler H."/>
            <person name="Cadieu E."/>
            <person name="Center A."/>
            <person name="Chandra I."/>
            <person name="Cherry J.M."/>
            <person name="Cawley S."/>
            <person name="Dahlke C."/>
            <person name="Davenport L.B."/>
            <person name="Davies P."/>
            <person name="de Pablos B."/>
            <person name="Delcher A."/>
            <person name="Deng Z."/>
            <person name="Mays A.D."/>
            <person name="Dew I."/>
            <person name="Dietz S.M."/>
            <person name="Dodson K."/>
            <person name="Doup L.E."/>
            <person name="Downes M."/>
            <person name="Dugan-Rocha S."/>
            <person name="Dunkov B.C."/>
            <person name="Dunn P."/>
            <person name="Durbin K.J."/>
            <person name="Evangelista C.C."/>
            <person name="Ferraz C."/>
            <person name="Ferriera S."/>
            <person name="Fleischmann W."/>
            <person name="Fosler C."/>
            <person name="Gabrielian A.E."/>
            <person name="Garg N.S."/>
            <person name="Gelbart W.M."/>
            <person name="Glasser K."/>
            <person name="Glodek A."/>
            <person name="Gong F."/>
            <person name="Gorrell J.H."/>
            <person name="Gu Z."/>
            <person name="Guan P."/>
            <person name="Harris M."/>
            <person name="Harris N.L."/>
            <person name="Harvey D."/>
            <person name="Heiman T.J."/>
            <person name="Hernandez J.R."/>
            <person name="Houck J."/>
            <person name="Hostin D."/>
            <person name="Houston K.A."/>
            <person name="Howland T.J."/>
            <person name="Wei M.H."/>
            <person name="Ibegwam C."/>
            <person name="Jalali M."/>
            <person name="Kalush F."/>
            <person name="Karpen G.H."/>
            <person name="Ke Z."/>
            <person name="Kennison J.A."/>
            <person name="Ketchum K.A."/>
            <person name="Kimmel B.E."/>
            <person name="Kodira C.D."/>
            <person name="Kraft C."/>
            <person name="Kravitz S."/>
            <person name="Kulp D."/>
            <person name="Lai Z."/>
            <person name="Lasko P."/>
            <person name="Lei Y."/>
            <person name="Levitsky A.A."/>
            <person name="Li J."/>
            <person name="Li Z."/>
            <person name="Liang Y."/>
            <person name="Lin X."/>
            <person name="Liu X."/>
            <person name="Mattei B."/>
            <person name="McIntosh T.C."/>
            <person name="McLeod M.P."/>
            <person name="McPherson D."/>
            <person name="Merkulov G."/>
            <person name="Milshina N.V."/>
            <person name="Mobarry C."/>
            <person name="Morris J."/>
            <person name="Moshrefi A."/>
            <person name="Mount S.M."/>
            <person name="Moy M."/>
            <person name="Murphy B."/>
            <person name="Murphy L."/>
            <person name="Muzny D.M."/>
            <person name="Nelson D.L."/>
            <person name="Nelson D.R."/>
            <person name="Nelson K.A."/>
            <person name="Nixon K."/>
            <person name="Nusskern D.R."/>
            <person name="Pacleb J.M."/>
            <person name="Palazzolo M."/>
            <person name="Pittman G.S."/>
            <person name="Pan S."/>
            <person name="Pollard J."/>
            <person name="Puri V."/>
            <person name="Reese M.G."/>
            <person name="Reinert K."/>
            <person name="Remington K."/>
            <person name="Saunders R.D."/>
            <person name="Scheeler F."/>
            <person name="Shen H."/>
            <person name="Shue B.C."/>
            <person name="Siden-Kiamos I."/>
            <person name="Simpson M."/>
            <person name="Skupski M.P."/>
            <person name="Smith T."/>
            <person name="Spier E."/>
            <person name="Spradling A.C."/>
            <person name="Stapleton M."/>
            <person name="Strong R."/>
            <person name="Sun E."/>
            <person name="Svirskas R."/>
            <person name="Tector C."/>
            <person name="Turner R."/>
            <person name="Venter E."/>
            <person name="Wang A.H."/>
            <person name="Wang X."/>
            <person name="Wang Z.Y."/>
            <person name="Wassarman D.A."/>
            <person name="Weinstock G.M."/>
            <person name="Weissenbach J."/>
            <person name="Williams S.M."/>
            <person name="WoodageT"/>
            <person name="Worley K.C."/>
            <person name="Wu D."/>
            <person name="Yang S."/>
            <person name="Yao Q.A."/>
            <person name="Ye J."/>
            <person name="Yeh R.F."/>
            <person name="Zaveri J.S."/>
            <person name="Zhan M."/>
            <person name="Zhang G."/>
            <person name="Zhao Q."/>
            <person name="Zheng L."/>
            <person name="Zheng X.H."/>
            <person name="Zhong F.N."/>
            <person name="Zhong W."/>
            <person name="Zhou X."/>
            <person name="Zhu S."/>
            <person name="Zhu X."/>
            <person name="Smith H.O."/>
            <person name="Gibbs R.A."/>
            <person name="Myers E.W."/>
            <person name="Rubin G.M."/>
            <person name="Venter J.C."/>
        </authorList>
    </citation>
    <scope>NUCLEOTIDE SEQUENCE [LARGE SCALE GENOMIC DNA]</scope>
    <source>
        <strain evidence="4">Berkeley</strain>
    </source>
</reference>
<dbReference type="UCSC" id="CG33550-RA">
    <property type="organism name" value="d. melanogaster"/>
</dbReference>
<dbReference type="Bgee" id="FBgn0261292">
    <property type="expression patterns" value="Expressed in gustatory receptor neuron (Drosophila) in thoracic segment and 4 other cell types or tissues"/>
</dbReference>
<evidence type="ECO:0000313" key="4">
    <source>
        <dbReference type="Proteomes" id="UP000000803"/>
    </source>
</evidence>
<organism evidence="2 4">
    <name type="scientific">Drosophila melanogaster</name>
    <name type="common">Fruit fly</name>
    <dbReference type="NCBI Taxonomy" id="7227"/>
    <lineage>
        <taxon>Eukaryota</taxon>
        <taxon>Metazoa</taxon>
        <taxon>Ecdysozoa</taxon>
        <taxon>Arthropoda</taxon>
        <taxon>Hexapoda</taxon>
        <taxon>Insecta</taxon>
        <taxon>Pterygota</taxon>
        <taxon>Neoptera</taxon>
        <taxon>Endopterygota</taxon>
        <taxon>Diptera</taxon>
        <taxon>Brachycera</taxon>
        <taxon>Muscomorpha</taxon>
        <taxon>Ephydroidea</taxon>
        <taxon>Drosophilidae</taxon>
        <taxon>Drosophila</taxon>
        <taxon>Sophophora</taxon>
    </lineage>
</organism>
<dbReference type="FlyBase" id="FBgn0261292">
    <property type="gene designation" value="CheB53a"/>
</dbReference>
<dbReference type="SMART" id="SM00675">
    <property type="entry name" value="DM11"/>
    <property type="match status" value="1"/>
</dbReference>
<dbReference type="Proteomes" id="UP000000803">
    <property type="component" value="Chromosome 2R"/>
</dbReference>
<evidence type="ECO:0000313" key="2">
    <source>
        <dbReference type="EMBL" id="AAX52701.1"/>
    </source>
</evidence>
<reference evidence="2 4" key="2">
    <citation type="journal article" date="2002" name="Genome Biol.">
        <title>Finishing a whole-genome shotgun: release 3 of the Drosophila melanogaster euchromatic genome sequence.</title>
        <authorList>
            <person name="Celniker S.E."/>
            <person name="Wheeler D.A."/>
            <person name="Kronmiller B."/>
            <person name="Carlson J.W."/>
            <person name="Halpern A."/>
            <person name="Patel S."/>
            <person name="Adams M."/>
            <person name="Champe M."/>
            <person name="Dugan S.P."/>
            <person name="Frise E."/>
            <person name="Hodgson A."/>
            <person name="George R.A."/>
            <person name="Hoskins R.A."/>
            <person name="Laverty T."/>
            <person name="Muzny D.M."/>
            <person name="Nelson C.R."/>
            <person name="Pacleb J.M."/>
            <person name="Park S."/>
            <person name="Pfeiffer B.D."/>
            <person name="Richards S."/>
            <person name="Sodergren E.J."/>
            <person name="Svirskas R."/>
            <person name="Tabor P.E."/>
            <person name="Wan K."/>
            <person name="Stapleton M."/>
            <person name="Sutton G.G."/>
            <person name="Venter C."/>
            <person name="Weinstock G."/>
            <person name="Scherer S.E."/>
            <person name="Myers E.W."/>
            <person name="Gibbs R.A."/>
            <person name="Rubin G.M."/>
        </authorList>
    </citation>
    <scope>NUCLEOTIDE SEQUENCE [LARGE SCALE GENOMIC DNA]</scope>
    <source>
        <strain evidence="4">Berkeley</strain>
    </source>
</reference>
<proteinExistence type="predicted"/>
<dbReference type="GO" id="GO:0005576">
    <property type="term" value="C:extracellular region"/>
    <property type="evidence" value="ECO:0000255"/>
    <property type="project" value="FlyBase"/>
</dbReference>
<evidence type="ECO:0000256" key="1">
    <source>
        <dbReference type="SAM" id="SignalP"/>
    </source>
</evidence>
<dbReference type="KEGG" id="dme:Dmel_CG33550"/>
<dbReference type="HOGENOM" id="CLU_094350_0_0_1"/>
<dbReference type="InterPro" id="IPR006601">
    <property type="entry name" value="Uncharacterised_DM11_DROME"/>
</dbReference>
<keyword evidence="1" id="KW-0732">Signal</keyword>
<dbReference type="FunCoup" id="A1ZAG5">
    <property type="interactions" value="43"/>
</dbReference>
<reference evidence="2 4" key="8">
    <citation type="journal article" date="2007" name="Science">
        <title>Sequence finishing and mapping of Drosophila melanogaster heterochromatin.</title>
        <authorList>
            <person name="Hoskins R.A."/>
            <person name="Carlson J.W."/>
            <person name="Kennedy C."/>
            <person name="Acevedo D."/>
            <person name="Evans-Holm M."/>
            <person name="Frise E."/>
            <person name="Wan K.H."/>
            <person name="Park S."/>
            <person name="Mendez-Lago M."/>
            <person name="Rossi F."/>
            <person name="Villasante A."/>
            <person name="Dimitri P."/>
            <person name="Karpen G.H."/>
            <person name="Celniker S.E."/>
        </authorList>
    </citation>
    <scope>NUCLEOTIDE SEQUENCE [LARGE SCALE GENOMIC DNA]</scope>
    <source>
        <strain evidence="4">Berkeley</strain>
    </source>
</reference>
<keyword evidence="4" id="KW-1185">Reference proteome</keyword>
<dbReference type="eggNOG" id="ENOG502T920">
    <property type="taxonomic scope" value="Eukaryota"/>
</dbReference>
<dbReference type="AlphaFoldDB" id="A1ZAG5"/>
<reference evidence="2 4" key="6">
    <citation type="journal article" date="2005" name="PLoS Comput. Biol.">
        <title>Combined evidence annotation of transposable elements in genome sequences.</title>
        <authorList>
            <person name="Quesneville H."/>
            <person name="Bergman C.M."/>
            <person name="Andrieu O."/>
            <person name="Autard D."/>
            <person name="Nouaud D."/>
            <person name="Ashburner M."/>
            <person name="Anxolabehere D."/>
        </authorList>
    </citation>
    <scope>NUCLEOTIDE SEQUENCE [LARGE SCALE GENOMIC DNA]</scope>
    <source>
        <strain evidence="4">Berkeley</strain>
    </source>
</reference>
<gene>
    <name evidence="2 3" type="primary">CheB53a</name>
    <name evidence="2" type="synonym">CG16797</name>
    <name evidence="2" type="synonym">CG33457</name>
    <name evidence="2" type="synonym">Dmel\CG33550</name>
    <name evidence="2 3" type="ORF">CG33550</name>
    <name evidence="2" type="ORF">Dmel_CG33550</name>
</gene>
<dbReference type="AGR" id="FB:FBgn0261292"/>
<dbReference type="GO" id="GO:0008289">
    <property type="term" value="F:lipid binding"/>
    <property type="evidence" value="ECO:0000247"/>
    <property type="project" value="FlyBase"/>
</dbReference>
<name>A1ZAG5_DROME</name>
<protein>
    <submittedName>
        <fullName evidence="2">Chemosensory protein B 53a</fullName>
    </submittedName>
</protein>
<reference evidence="2 4" key="3">
    <citation type="journal article" date="2002" name="Genome Biol.">
        <title>Annotation of the Drosophila melanogaster euchromatic genome: a systematic review.</title>
        <authorList>
            <person name="Misra S."/>
            <person name="Crosby M.A."/>
            <person name="Mungall C.J."/>
            <person name="Matthews B.B."/>
            <person name="Campbell K.S."/>
            <person name="Hradecky P."/>
            <person name="Huang Y."/>
            <person name="Kaminker J.S."/>
            <person name="Millburn G.H."/>
            <person name="Prochnik S.E."/>
            <person name="Smith C.D."/>
            <person name="Tupy J.L."/>
            <person name="Whitfied E.J."/>
            <person name="Bayraktaroglu L."/>
            <person name="Berman B.P."/>
            <person name="Bettencourt B.R."/>
            <person name="Celniker S.E."/>
            <person name="de Grey A.D."/>
            <person name="Drysdale R.A."/>
            <person name="Harris N.L."/>
            <person name="Richter J."/>
            <person name="Russo S."/>
            <person name="Schroeder A.J."/>
            <person name="Shu S.Q."/>
            <person name="Stapleton M."/>
            <person name="Yamada C."/>
            <person name="Ashburner M."/>
            <person name="Gelbart W.M."/>
            <person name="Rubin G.M."/>
            <person name="Lewis S.E."/>
        </authorList>
    </citation>
    <scope>GENOME REANNOTATION</scope>
    <source>
        <strain evidence="4">Berkeley</strain>
    </source>
</reference>
<feature type="chain" id="PRO_5002641984" evidence="1">
    <location>
        <begin position="17"/>
        <end position="226"/>
    </location>
</feature>
<dbReference type="RefSeq" id="NP_001014530.1">
    <property type="nucleotide sequence ID" value="NM_001014530.1"/>
</dbReference>
<sequence length="226" mass="25511">MLELILILNVVHLSLQISYEFEIEDESIYSDCSDVPPGTLNISGLFDLTNYTTTITADGLSVSGNMTSVFNAQPTDRIELTGNLLFFDRGAWQPTTLNMMVRDFCAVMYDKKQLWYTDWSSHVVNRDEIKDNCIKVPGTLFLIESYNMKLVFGSGIPLGTGRYSIRVQVFAYDQKGKKRPNNVCYEVKGNFYKESNICISKPILITINVLAESLKSQMSSTNHANI</sequence>
<dbReference type="GO" id="GO:0007606">
    <property type="term" value="P:sensory perception of chemical stimulus"/>
    <property type="evidence" value="ECO:0000250"/>
    <property type="project" value="FlyBase"/>
</dbReference>
<dbReference type="InParanoid" id="A1ZAG5"/>
<reference evidence="2 4" key="5">
    <citation type="journal article" date="2002" name="Genome Biol.">
        <title>Heterochromatic sequences in a Drosophila whole-genome shotgun assembly.</title>
        <authorList>
            <person name="Hoskins R.A."/>
            <person name="Smith C.D."/>
            <person name="Carlson J.W."/>
            <person name="Carvalho A.B."/>
            <person name="Halpern A."/>
            <person name="Kaminker J.S."/>
            <person name="Kennedy C."/>
            <person name="Mungall C.J."/>
            <person name="Sullivan B.A."/>
            <person name="Sutton G.G."/>
            <person name="Yasuhara J.C."/>
            <person name="Wakimoto B.T."/>
            <person name="Myers E.W."/>
            <person name="Celniker S.E."/>
            <person name="Rubin G.M."/>
            <person name="Karpen G.H."/>
        </authorList>
    </citation>
    <scope>NUCLEOTIDE SEQUENCE [LARGE SCALE GENOMIC DNA]</scope>
    <source>
        <strain evidence="4">Berkeley</strain>
    </source>
</reference>
<reference evidence="2 4" key="7">
    <citation type="journal article" date="2007" name="Science">
        <title>The Release 5.1 annotation of Drosophila melanogaster heterochromatin.</title>
        <authorList>
            <person name="Smith C.D."/>
            <person name="Shu S."/>
            <person name="Mungall C.J."/>
            <person name="Karpen G.H."/>
        </authorList>
    </citation>
    <scope>NUCLEOTIDE SEQUENCE [LARGE SCALE GENOMIC DNA]</scope>
    <source>
        <strain evidence="4">Berkeley</strain>
    </source>
</reference>
<dbReference type="EMBL" id="AE013599">
    <property type="protein sequence ID" value="AAX52701.1"/>
    <property type="molecule type" value="Genomic_DNA"/>
</dbReference>
<feature type="signal peptide" evidence="1">
    <location>
        <begin position="1"/>
        <end position="16"/>
    </location>
</feature>
<dbReference type="PaxDb" id="7227-FBpp0090972"/>
<dbReference type="GeneID" id="3346205"/>
<reference evidence="2 4" key="4">
    <citation type="journal article" date="2002" name="Genome Biol.">
        <title>The transposable elements of the Drosophila melanogaster euchromatin: a genomics perspective.</title>
        <authorList>
            <person name="Kaminker J.S."/>
            <person name="Bergman C.M."/>
            <person name="Kronmiller B."/>
            <person name="Carlson J."/>
            <person name="Svirskas R."/>
            <person name="Patel S."/>
            <person name="Frise E."/>
            <person name="Wheeler D.A."/>
            <person name="Lewis S.E."/>
            <person name="Rubin G.M."/>
            <person name="Ashburner M."/>
            <person name="Celniker S.E."/>
        </authorList>
    </citation>
    <scope>NUCLEOTIDE SEQUENCE [LARGE SCALE GENOMIC DNA]</scope>
    <source>
        <strain evidence="4">Berkeley</strain>
    </source>
</reference>
<dbReference type="CTD" id="3346205"/>
<dbReference type="PhylomeDB" id="A1ZAG5"/>
<dbReference type="OMA" id="MVRDFCA"/>
<accession>A1ZAG5</accession>